<dbReference type="PANTHER" id="PTHR47752:SF1">
    <property type="entry name" value="HTH-TYPE TRANSCRIPTIONAL REPRESSOR FABR"/>
    <property type="match status" value="1"/>
</dbReference>
<evidence type="ECO:0000256" key="4">
    <source>
        <dbReference type="PROSITE-ProRule" id="PRU00335"/>
    </source>
</evidence>
<name>A0ABU3Q212_9ACTN</name>
<feature type="domain" description="HTH tetR-type" evidence="5">
    <location>
        <begin position="17"/>
        <end position="77"/>
    </location>
</feature>
<reference evidence="6 7" key="1">
    <citation type="submission" date="2023-08" db="EMBL/GenBank/DDBJ databases">
        <title>Nocardioides seae sp. nov., a bacterium isolated from a soil.</title>
        <authorList>
            <person name="Wang X."/>
        </authorList>
    </citation>
    <scope>NUCLEOTIDE SEQUENCE [LARGE SCALE GENOMIC DNA]</scope>
    <source>
        <strain evidence="6 7">YZH12</strain>
    </source>
</reference>
<keyword evidence="2 4" id="KW-0238">DNA-binding</keyword>
<evidence type="ECO:0000313" key="6">
    <source>
        <dbReference type="EMBL" id="MDT9595077.1"/>
    </source>
</evidence>
<evidence type="ECO:0000313" key="7">
    <source>
        <dbReference type="Proteomes" id="UP001268542"/>
    </source>
</evidence>
<evidence type="ECO:0000256" key="2">
    <source>
        <dbReference type="ARBA" id="ARBA00023125"/>
    </source>
</evidence>
<dbReference type="Pfam" id="PF00440">
    <property type="entry name" value="TetR_N"/>
    <property type="match status" value="1"/>
</dbReference>
<feature type="DNA-binding region" description="H-T-H motif" evidence="4">
    <location>
        <begin position="40"/>
        <end position="59"/>
    </location>
</feature>
<dbReference type="PANTHER" id="PTHR47752">
    <property type="entry name" value="HTH-TYPE TRANSCRIPTIONAL REPRESSOR FABR"/>
    <property type="match status" value="1"/>
</dbReference>
<dbReference type="RefSeq" id="WP_315735478.1">
    <property type="nucleotide sequence ID" value="NZ_JAVYII010000010.1"/>
</dbReference>
<dbReference type="Pfam" id="PF21943">
    <property type="entry name" value="TetR_C_46"/>
    <property type="match status" value="1"/>
</dbReference>
<accession>A0ABU3Q212</accession>
<keyword evidence="1" id="KW-0805">Transcription regulation</keyword>
<evidence type="ECO:0000259" key="5">
    <source>
        <dbReference type="PROSITE" id="PS50977"/>
    </source>
</evidence>
<keyword evidence="7" id="KW-1185">Reference proteome</keyword>
<dbReference type="InterPro" id="IPR054129">
    <property type="entry name" value="DesT_TetR_C"/>
</dbReference>
<dbReference type="InterPro" id="IPR009057">
    <property type="entry name" value="Homeodomain-like_sf"/>
</dbReference>
<dbReference type="PRINTS" id="PR00455">
    <property type="entry name" value="HTHTETR"/>
</dbReference>
<evidence type="ECO:0000256" key="3">
    <source>
        <dbReference type="ARBA" id="ARBA00023163"/>
    </source>
</evidence>
<proteinExistence type="predicted"/>
<organism evidence="6 7">
    <name type="scientific">Nocardioides imazamoxiresistens</name>
    <dbReference type="NCBI Taxonomy" id="3231893"/>
    <lineage>
        <taxon>Bacteria</taxon>
        <taxon>Bacillati</taxon>
        <taxon>Actinomycetota</taxon>
        <taxon>Actinomycetes</taxon>
        <taxon>Propionibacteriales</taxon>
        <taxon>Nocardioidaceae</taxon>
        <taxon>Nocardioides</taxon>
    </lineage>
</organism>
<dbReference type="EMBL" id="JAVYII010000010">
    <property type="protein sequence ID" value="MDT9595077.1"/>
    <property type="molecule type" value="Genomic_DNA"/>
</dbReference>
<evidence type="ECO:0000256" key="1">
    <source>
        <dbReference type="ARBA" id="ARBA00023015"/>
    </source>
</evidence>
<comment type="caution">
    <text evidence="6">The sequence shown here is derived from an EMBL/GenBank/DDBJ whole genome shotgun (WGS) entry which is preliminary data.</text>
</comment>
<dbReference type="Proteomes" id="UP001268542">
    <property type="component" value="Unassembled WGS sequence"/>
</dbReference>
<dbReference type="Gene3D" id="1.10.10.60">
    <property type="entry name" value="Homeodomain-like"/>
    <property type="match status" value="1"/>
</dbReference>
<dbReference type="Gene3D" id="1.10.357.10">
    <property type="entry name" value="Tetracycline Repressor, domain 2"/>
    <property type="match status" value="1"/>
</dbReference>
<sequence>MPTPDDPPTLTRVERKEQTRQAILAAALALSSEGGLSALSLRQVARHVGVVPTAFYRHFDSIEDLGLALVDDAFVSLRAMLRDVRTADPTFADVIDSSVRVLTEHVRAQREHFAFIARERFAGPAEVRTAIRHEIELCERELAADLARFPGTESWSREDLQVLANLIVGAVVSTAEDLLVAEGRRAGEDAVAARSRTQLRMMLIGALNWRSS</sequence>
<dbReference type="InterPro" id="IPR050692">
    <property type="entry name" value="HTH_transcr_repressor_FabR"/>
</dbReference>
<dbReference type="InterPro" id="IPR001647">
    <property type="entry name" value="HTH_TetR"/>
</dbReference>
<keyword evidence="3" id="KW-0804">Transcription</keyword>
<protein>
    <submittedName>
        <fullName evidence="6">TetR family transcriptional regulator</fullName>
    </submittedName>
</protein>
<dbReference type="SUPFAM" id="SSF46689">
    <property type="entry name" value="Homeodomain-like"/>
    <property type="match status" value="1"/>
</dbReference>
<dbReference type="PROSITE" id="PS50977">
    <property type="entry name" value="HTH_TETR_2"/>
    <property type="match status" value="1"/>
</dbReference>
<gene>
    <name evidence="6" type="ORF">RDV89_18460</name>
</gene>